<dbReference type="RefSeq" id="WP_263846914.1">
    <property type="nucleotide sequence ID" value="NZ_JAOWKW010000001.1"/>
</dbReference>
<accession>A0ABT2ZV52</accession>
<dbReference type="EMBL" id="JAOWKW010000001">
    <property type="protein sequence ID" value="MCV2877628.1"/>
    <property type="molecule type" value="Genomic_DNA"/>
</dbReference>
<reference evidence="2 3" key="1">
    <citation type="submission" date="2022-10" db="EMBL/GenBank/DDBJ databases">
        <title>Sinirhodobacter sp. nov., isolated from ocean surface sediments.</title>
        <authorList>
            <person name="He W."/>
            <person name="Wang L."/>
            <person name="Zhang D.-F."/>
        </authorList>
    </citation>
    <scope>NUCLEOTIDE SEQUENCE [LARGE SCALE GENOMIC DNA]</scope>
    <source>
        <strain evidence="2 3">WL0115</strain>
    </source>
</reference>
<evidence type="ECO:0000313" key="2">
    <source>
        <dbReference type="EMBL" id="MCV2877628.1"/>
    </source>
</evidence>
<comment type="caution">
    <text evidence="2">The sequence shown here is derived from an EMBL/GenBank/DDBJ whole genome shotgun (WGS) entry which is preliminary data.</text>
</comment>
<evidence type="ECO:0000256" key="1">
    <source>
        <dbReference type="SAM" id="SignalP"/>
    </source>
</evidence>
<dbReference type="Proteomes" id="UP001526166">
    <property type="component" value="Unassembled WGS sequence"/>
</dbReference>
<evidence type="ECO:0000313" key="3">
    <source>
        <dbReference type="Proteomes" id="UP001526166"/>
    </source>
</evidence>
<protein>
    <submittedName>
        <fullName evidence="2">Uncharacterized protein</fullName>
    </submittedName>
</protein>
<name>A0ABT2ZV52_9RHOB</name>
<keyword evidence="3" id="KW-1185">Reference proteome</keyword>
<organism evidence="2 3">
    <name type="scientific">Sedimentimonas flavescens</name>
    <dbReference type="NCBI Taxonomy" id="2851012"/>
    <lineage>
        <taxon>Bacteria</taxon>
        <taxon>Pseudomonadati</taxon>
        <taxon>Pseudomonadota</taxon>
        <taxon>Alphaproteobacteria</taxon>
        <taxon>Rhodobacterales</taxon>
        <taxon>Rhodobacter group</taxon>
        <taxon>Sedimentimonas</taxon>
    </lineage>
</organism>
<keyword evidence="1" id="KW-0732">Signal</keyword>
<feature type="chain" id="PRO_5047215450" evidence="1">
    <location>
        <begin position="19"/>
        <end position="145"/>
    </location>
</feature>
<sequence length="145" mass="16680">MRYLITSFLLLCTLTTSAAAFNVMAMFGSPENYVKPSVRWAPDRCGVELPLLVSVVNDSNETVFSFRFHVIGRLQGHSDYIYVYFEPVRSDMIVEPTHEIELCTEVPGSQVWGNEYIQRKFQEKLGNFPPAEMVWEVKSFTPIFE</sequence>
<proteinExistence type="predicted"/>
<feature type="signal peptide" evidence="1">
    <location>
        <begin position="1"/>
        <end position="18"/>
    </location>
</feature>
<gene>
    <name evidence="2" type="ORF">OE699_02080</name>
</gene>